<evidence type="ECO:0008006" key="3">
    <source>
        <dbReference type="Google" id="ProtNLM"/>
    </source>
</evidence>
<dbReference type="Proteomes" id="UP000295238">
    <property type="component" value="Unassembled WGS sequence"/>
</dbReference>
<dbReference type="Gene3D" id="3.30.450.20">
    <property type="entry name" value="PAS domain"/>
    <property type="match status" value="1"/>
</dbReference>
<dbReference type="AlphaFoldDB" id="A0A4R5UMQ0"/>
<keyword evidence="2" id="KW-1185">Reference proteome</keyword>
<organism evidence="1 2">
    <name type="scientific">Rhizobium deserti</name>
    <dbReference type="NCBI Taxonomy" id="2547961"/>
    <lineage>
        <taxon>Bacteria</taxon>
        <taxon>Pseudomonadati</taxon>
        <taxon>Pseudomonadota</taxon>
        <taxon>Alphaproteobacteria</taxon>
        <taxon>Hyphomicrobiales</taxon>
        <taxon>Rhizobiaceae</taxon>
        <taxon>Rhizobium/Agrobacterium group</taxon>
        <taxon>Rhizobium</taxon>
    </lineage>
</organism>
<protein>
    <recommendedName>
        <fullName evidence="3">Diguanylate cyclase</fullName>
    </recommendedName>
</protein>
<evidence type="ECO:0000313" key="1">
    <source>
        <dbReference type="EMBL" id="TDK39059.1"/>
    </source>
</evidence>
<sequence>MNSGSDGAEKGAAQQFGDFGLSQADVIELATGFRLYGFWRMELDAGHVFATENFFHLCGLEPHAGPVDIVEVSARIHPDDLTNLMRIFEHAGRDKTAYESIFRVRIGAEGFKFVRAVGKFRPKPGTSGEVVGISYELFRQDEDEALLLKAALQQILQP</sequence>
<dbReference type="EMBL" id="SMTL01000001">
    <property type="protein sequence ID" value="TDK39059.1"/>
    <property type="molecule type" value="Genomic_DNA"/>
</dbReference>
<dbReference type="RefSeq" id="WP_133314508.1">
    <property type="nucleotide sequence ID" value="NZ_SMTL01000001.1"/>
</dbReference>
<reference evidence="1 2" key="1">
    <citation type="submission" date="2019-03" db="EMBL/GenBank/DDBJ databases">
        <title>Rhizobium sp. nov., an bacterium isolated from biocrust in Mu Us Desert.</title>
        <authorList>
            <person name="Lixiong L."/>
        </authorList>
    </citation>
    <scope>NUCLEOTIDE SEQUENCE [LARGE SCALE GENOMIC DNA]</scope>
    <source>
        <strain evidence="1 2">SPY-1</strain>
    </source>
</reference>
<gene>
    <name evidence="1" type="ORF">E2F50_02685</name>
</gene>
<dbReference type="OrthoDB" id="8374591at2"/>
<comment type="caution">
    <text evidence="1">The sequence shown here is derived from an EMBL/GenBank/DDBJ whole genome shotgun (WGS) entry which is preliminary data.</text>
</comment>
<proteinExistence type="predicted"/>
<name>A0A4R5UMQ0_9HYPH</name>
<evidence type="ECO:0000313" key="2">
    <source>
        <dbReference type="Proteomes" id="UP000295238"/>
    </source>
</evidence>
<accession>A0A4R5UMQ0</accession>